<dbReference type="CTD" id="164684"/>
<dbReference type="OrthoDB" id="1259151at2759"/>
<dbReference type="SUPFAM" id="SSF50729">
    <property type="entry name" value="PH domain-like"/>
    <property type="match status" value="1"/>
</dbReference>
<dbReference type="Gene3D" id="2.30.29.30">
    <property type="entry name" value="Pleckstrin-homology domain (PH domain)/Phosphotyrosine-binding domain (PTB)"/>
    <property type="match status" value="1"/>
</dbReference>
<dbReference type="PANTHER" id="PTHR31606">
    <property type="entry name" value="WW DOMAIN BINDING PROTEIN 2, ISOFORM E"/>
    <property type="match status" value="1"/>
</dbReference>
<dbReference type="CDD" id="cd13214">
    <property type="entry name" value="PH-GRAM_WBP2"/>
    <property type="match status" value="1"/>
</dbReference>
<dbReference type="GO" id="GO:0036126">
    <property type="term" value="C:sperm flagellum"/>
    <property type="evidence" value="ECO:0007669"/>
    <property type="project" value="Ensembl"/>
</dbReference>
<dbReference type="GO" id="GO:0031490">
    <property type="term" value="F:chromatin DNA binding"/>
    <property type="evidence" value="ECO:0007669"/>
    <property type="project" value="TreeGrafter"/>
</dbReference>
<feature type="region of interest" description="Disordered" evidence="1">
    <location>
        <begin position="241"/>
        <end position="340"/>
    </location>
</feature>
<reference evidence="3" key="1">
    <citation type="submission" date="2025-08" db="UniProtKB">
        <authorList>
            <consortium name="Ensembl"/>
        </authorList>
    </citation>
    <scope>IDENTIFICATION</scope>
</reference>
<dbReference type="Proteomes" id="UP000694398">
    <property type="component" value="Unassembled WGS sequence"/>
</dbReference>
<dbReference type="GeneTree" id="ENSGT00530000063718"/>
<evidence type="ECO:0000256" key="1">
    <source>
        <dbReference type="SAM" id="MobiDB-lite"/>
    </source>
</evidence>
<dbReference type="PANTHER" id="PTHR31606:SF2">
    <property type="entry name" value="POSTACROSOMAL SHEATH WW DOMAIN-BINDING PROTEIN"/>
    <property type="match status" value="1"/>
</dbReference>
<feature type="domain" description="GRAM" evidence="2">
    <location>
        <begin position="45"/>
        <end position="131"/>
    </location>
</feature>
<accession>A0A8C2W9C0</accession>
<reference evidence="3" key="2">
    <citation type="submission" date="2025-09" db="UniProtKB">
        <authorList>
            <consortium name="Ensembl"/>
        </authorList>
    </citation>
    <scope>IDENTIFICATION</scope>
</reference>
<feature type="compositionally biased region" description="Pro residues" evidence="1">
    <location>
        <begin position="260"/>
        <end position="271"/>
    </location>
</feature>
<dbReference type="GO" id="GO:0003713">
    <property type="term" value="F:transcription coactivator activity"/>
    <property type="evidence" value="ECO:0007669"/>
    <property type="project" value="InterPro"/>
</dbReference>
<evidence type="ECO:0000259" key="2">
    <source>
        <dbReference type="Pfam" id="PF02893"/>
    </source>
</evidence>
<dbReference type="RefSeq" id="XP_005379446.1">
    <property type="nucleotide sequence ID" value="XM_005379389.1"/>
</dbReference>
<protein>
    <submittedName>
        <fullName evidence="3">WBP2 N-terminal like</fullName>
    </submittedName>
</protein>
<dbReference type="GO" id="GO:0005634">
    <property type="term" value="C:nucleus"/>
    <property type="evidence" value="ECO:0007669"/>
    <property type="project" value="TreeGrafter"/>
</dbReference>
<dbReference type="InterPro" id="IPR044852">
    <property type="entry name" value="WBP2-like"/>
</dbReference>
<feature type="compositionally biased region" description="Pro residues" evidence="1">
    <location>
        <begin position="241"/>
        <end position="252"/>
    </location>
</feature>
<proteinExistence type="predicted"/>
<dbReference type="GO" id="GO:0061827">
    <property type="term" value="C:sperm head"/>
    <property type="evidence" value="ECO:0007669"/>
    <property type="project" value="Ensembl"/>
</dbReference>
<dbReference type="InterPro" id="IPR004182">
    <property type="entry name" value="GRAM"/>
</dbReference>
<evidence type="ECO:0000313" key="3">
    <source>
        <dbReference type="Ensembl" id="ENSCLAP00000025020.1"/>
    </source>
</evidence>
<feature type="compositionally biased region" description="Low complexity" evidence="1">
    <location>
        <begin position="318"/>
        <end position="340"/>
    </location>
</feature>
<dbReference type="GeneID" id="102030406"/>
<organism evidence="3 4">
    <name type="scientific">Chinchilla lanigera</name>
    <name type="common">Long-tailed chinchilla</name>
    <name type="synonym">Chinchilla villidera</name>
    <dbReference type="NCBI Taxonomy" id="34839"/>
    <lineage>
        <taxon>Eukaryota</taxon>
        <taxon>Metazoa</taxon>
        <taxon>Chordata</taxon>
        <taxon>Craniata</taxon>
        <taxon>Vertebrata</taxon>
        <taxon>Euteleostomi</taxon>
        <taxon>Mammalia</taxon>
        <taxon>Eutheria</taxon>
        <taxon>Euarchontoglires</taxon>
        <taxon>Glires</taxon>
        <taxon>Rodentia</taxon>
        <taxon>Hystricomorpha</taxon>
        <taxon>Chinchillidae</taxon>
        <taxon>Chinchilla</taxon>
    </lineage>
</organism>
<dbReference type="RefSeq" id="XP_005379448.1">
    <property type="nucleotide sequence ID" value="XM_005379391.2"/>
</dbReference>
<evidence type="ECO:0000313" key="4">
    <source>
        <dbReference type="Proteomes" id="UP000694398"/>
    </source>
</evidence>
<sequence>MAVNQSHTENRRGVAIPYGESVLNQYPDVELSFPRHPEGYNLFGGTKRGTLFLTSYRVIFVTARSVSDPMVSFTMPFDLMRNCTVEQPIFGANYITGTIQAAPDGGWEGEATFKLVFRKGGAIHFAQLMMEASSAAAQGAPLGTDYWFRPLRIYVVTGEAGVCPPEAPCQAVAYGVPPPGYGALPAGYGAPPAGYVASPAGYGAPPPGYGAPPPGYGAPPPGYGAPPPGYGAPPPGYGAPPPRYGAPPPGYGVPPGGYGAPPPRYETPPPRYGAQPGGSNSPPPRYETPPTGFRPEARPSGSRTQSEVSGFGRFSSVPAQGPAYGAPPSSSSRAYSPPNL</sequence>
<keyword evidence="4" id="KW-1185">Reference proteome</keyword>
<dbReference type="AlphaFoldDB" id="A0A8C2W9C0"/>
<name>A0A8C2W9C0_CHILA</name>
<dbReference type="InterPro" id="IPR011993">
    <property type="entry name" value="PH-like_dom_sf"/>
</dbReference>
<gene>
    <name evidence="3" type="primary">WBP2NL</name>
</gene>
<dbReference type="Ensembl" id="ENSCLAT00000025264.1">
    <property type="protein sequence ID" value="ENSCLAP00000025020.1"/>
    <property type="gene ID" value="ENSCLAG00000017175.1"/>
</dbReference>
<dbReference type="Pfam" id="PF02893">
    <property type="entry name" value="GRAM"/>
    <property type="match status" value="1"/>
</dbReference>
<dbReference type="OMA" id="PLGTDYW"/>